<feature type="coiled-coil region" evidence="1">
    <location>
        <begin position="827"/>
        <end position="1005"/>
    </location>
</feature>
<dbReference type="Proteomes" id="UP001152798">
    <property type="component" value="Chromosome 3"/>
</dbReference>
<feature type="coiled-coil region" evidence="1">
    <location>
        <begin position="1227"/>
        <end position="1462"/>
    </location>
</feature>
<feature type="region of interest" description="Disordered" evidence="2">
    <location>
        <begin position="2053"/>
        <end position="2094"/>
    </location>
</feature>
<evidence type="ECO:0000313" key="3">
    <source>
        <dbReference type="EMBL" id="CAH1397199.1"/>
    </source>
</evidence>
<organism evidence="3 4">
    <name type="scientific">Nezara viridula</name>
    <name type="common">Southern green stink bug</name>
    <name type="synonym">Cimex viridulus</name>
    <dbReference type="NCBI Taxonomy" id="85310"/>
    <lineage>
        <taxon>Eukaryota</taxon>
        <taxon>Metazoa</taxon>
        <taxon>Ecdysozoa</taxon>
        <taxon>Arthropoda</taxon>
        <taxon>Hexapoda</taxon>
        <taxon>Insecta</taxon>
        <taxon>Pterygota</taxon>
        <taxon>Neoptera</taxon>
        <taxon>Paraneoptera</taxon>
        <taxon>Hemiptera</taxon>
        <taxon>Heteroptera</taxon>
        <taxon>Panheteroptera</taxon>
        <taxon>Pentatomomorpha</taxon>
        <taxon>Pentatomoidea</taxon>
        <taxon>Pentatomidae</taxon>
        <taxon>Pentatominae</taxon>
        <taxon>Nezara</taxon>
    </lineage>
</organism>
<evidence type="ECO:0000256" key="2">
    <source>
        <dbReference type="SAM" id="MobiDB-lite"/>
    </source>
</evidence>
<accession>A0A9P0H852</accession>
<dbReference type="Gene3D" id="1.10.287.1490">
    <property type="match status" value="1"/>
</dbReference>
<dbReference type="EMBL" id="OV725079">
    <property type="protein sequence ID" value="CAH1397199.1"/>
    <property type="molecule type" value="Genomic_DNA"/>
</dbReference>
<protein>
    <submittedName>
        <fullName evidence="3">Uncharacterized protein</fullName>
    </submittedName>
</protein>
<dbReference type="PANTHER" id="PTHR23159">
    <property type="entry name" value="CENTROSOMAL PROTEIN 2"/>
    <property type="match status" value="1"/>
</dbReference>
<dbReference type="OrthoDB" id="6619974at2759"/>
<evidence type="ECO:0000256" key="1">
    <source>
        <dbReference type="SAM" id="Coils"/>
    </source>
</evidence>
<keyword evidence="4" id="KW-1185">Reference proteome</keyword>
<feature type="coiled-coil region" evidence="1">
    <location>
        <begin position="335"/>
        <end position="481"/>
    </location>
</feature>
<feature type="region of interest" description="Disordered" evidence="2">
    <location>
        <begin position="310"/>
        <end position="334"/>
    </location>
</feature>
<feature type="compositionally biased region" description="Polar residues" evidence="2">
    <location>
        <begin position="2029"/>
        <end position="2038"/>
    </location>
</feature>
<feature type="coiled-coil region" evidence="1">
    <location>
        <begin position="1052"/>
        <end position="1191"/>
    </location>
</feature>
<proteinExistence type="predicted"/>
<feature type="coiled-coil region" evidence="1">
    <location>
        <begin position="1662"/>
        <end position="1756"/>
    </location>
</feature>
<sequence length="2094" mass="240398">MTATQYKGPFDIDWYGAGSCEDVGTNEVKVDIRVVNHRRGLSAFSGNVSLPWGVNDSITVDIQVLIWMNNAWKSFIHQNFGGMCTSFKQYAPDVGRVVFKLFDGAVDCPEPGEYMFNKVSIPTKVQGVALPIYGRLKLEIGILKKSNFKRVGCFYLEADFLPKKANFLDPNENIIKIEDLSTSGFFPRLLKSLQSSDGEANIEEYYNYLQEHYKSMDFGNPKTKEGAVLHATTFLIYCSLHHPNNGLQKKMIDLPHSTQCQLTDFLQEFVDVPKSSITRELIFSKVSEICIAGLQGNAVRTPSNFGTPVTYTSSPSTEEIMGSKSSSSTKKPSRLKKLRNDIEILTSLKVELTEELESAKEAISKLECDIKKRDVEILKLKSEIKKSEDIEHVCETQKNNDNFKVEKLKATIENLELQKCELEGTVSQLYDEKDTINEEMKKLKNILQNAEIQRKHSDDIRDDLEEEITRLKGVIEQLTITNNEQSEYITELTRVKDDSKCFSDSQSENIILPESLGQHVIDLQVRELQEELEKKETEIAEAKNIINDLSSLINENKETIENQNSLLTKKENELEQKNGHLEDLEQSILKFKSELESLKEEYQQLVKESEYQVCTVKEELNVSHNTVASLKSEKQQLEETVNSNLEMIRMHEERISSLNDVIRLSDEEINSLKKNIVKLENQLDITLKSSEEEISYKNEQIKVLEDSINAWVERNLELNNILGNLTAEMEEKNLTIKNNGADLRNLECQNLFLTNTLQEKDSIINSMQTSINSLTADVSAFKHKENSLVTELKSLGCCNSQLQSQISGLNELLNSCITEKNALSKTVQDKEIAAQQQINKLKDMKNDFEARKRKLESDLEQKEKEYKEAEEDRCRLNIDLDDLKHKFMFLEIKMKEKENEVSDKCSTIEKLENELEKSVKKEIDLTNQVHEYERCVSTTEQELESSKAAISELQKEVSQLLFETEEHNRQEFNLKNEISTNTEIINELRKQLYEAEINQKELQEGYIKENDSLNSIISELKLSLVKLNEDLSVSNDVNNVLTKDVTARKELTKNLENTIVTLQSMLRSLEEENHVLNDEVFSKGCALDELQKQIESYKVEINASIVEKAAICHELQNFKELYNDEVEKTDNLNNKISEYVSKVNDLAQELVSKEDEITDLKMSVEDLKLKKNHLEDVNNSAQSKITSLVEETSDLKSDIANLHTAIREQEETIGIYRKKEYEENKNMKMLEESMTDLRSKIKDITEENNDLKIEINDLKAQLVDSKEIYDDLKKKYDEKTVQVNDYSQKLEDLLTKSHSEIKKLEENFNGEKSKLIKDYNGLMSDFENLKDEKEKWNLELKNIKLEHSNNIEKIEKAQLLIVELQEKETSLSQEVLLLKGKEDNLKKEIYDKNNAITNLNNEKDCLKKLVSTYEFEEKILNSKLHSKETEISELKSNLDRLHAQFESKEEKFEKEIESKLQKIHDLDLTIGKLNSQYIQVSKEKESLIVEIENKKSLELDLKSLQIDHESLKDEKLELEKESILKNEEISQLKFSLYSYEKEINSLKTENQNQYKTLQNKIKELEEIKLSLKNLQNETLESKMKEKTIMDQLVQHNDMIISLEQSLVSADAQVHDAQVEISSLKDSLLKKDEQIESIGKEKNCLKLDMDIVLKKSEMLSSQLDAKNNAIQELHSKLNKAEDEISKLILKKTDHEQTIESLYNTLQSQNTEINDKNKEIDILQKEIKNVIQQLSDERANQNNQIEKLKADNDVKESTLKTHISESDYKDRLEQVKSTYEKKVLALKAVMPLSPISKARSMEVLSGRNRGIDNFARDISLNESGSSRRSSIRSLPRGMGKKFSFSAGKVFPAAEEDGEVFDNRYLADLKAGRCDLQYDPNRMSTLQYRNSLCPPHLKSSYPAETQFINTIKEDDIKDQPEASAILPDKDNENTPPIQDQPEASAILPDKDNENTLSIQEQPEASPIFTDKDNENAPIQEQPEASPIFTDKDNENAPIQERPGASPIFTDKVNENTPSIQGNDKPCPPTPHMGQSSYSLQKEQQLNDTMVLQEANTNVKKDTLTKPIKPSTPSRLKALFTHKKDENSPRRKSFFRRT</sequence>
<feature type="region of interest" description="Disordered" evidence="2">
    <location>
        <begin position="1957"/>
        <end position="2038"/>
    </location>
</feature>
<feature type="coiled-coil region" evidence="1">
    <location>
        <begin position="518"/>
        <end position="707"/>
    </location>
</feature>
<keyword evidence="1" id="KW-0175">Coiled coil</keyword>
<evidence type="ECO:0000313" key="4">
    <source>
        <dbReference type="Proteomes" id="UP001152798"/>
    </source>
</evidence>
<feature type="coiled-coil region" evidence="1">
    <location>
        <begin position="1494"/>
        <end position="1577"/>
    </location>
</feature>
<name>A0A9P0H852_NEZVI</name>
<reference evidence="3" key="1">
    <citation type="submission" date="2022-01" db="EMBL/GenBank/DDBJ databases">
        <authorList>
            <person name="King R."/>
        </authorList>
    </citation>
    <scope>NUCLEOTIDE SEQUENCE</scope>
</reference>
<dbReference type="PANTHER" id="PTHR23159:SF31">
    <property type="entry name" value="CENTROSOME-ASSOCIATED PROTEIN CEP250 ISOFORM X1"/>
    <property type="match status" value="1"/>
</dbReference>
<gene>
    <name evidence="3" type="ORF">NEZAVI_LOCUS7086</name>
</gene>